<feature type="domain" description="Chorismate mutase" evidence="3">
    <location>
        <begin position="1"/>
        <end position="85"/>
    </location>
</feature>
<dbReference type="GO" id="GO:0046417">
    <property type="term" value="P:chorismate metabolic process"/>
    <property type="evidence" value="ECO:0007669"/>
    <property type="project" value="InterPro"/>
</dbReference>
<keyword evidence="2" id="KW-0413">Isomerase</keyword>
<protein>
    <recommendedName>
        <fullName evidence="1">chorismate mutase</fullName>
        <ecNumber evidence="1">5.4.99.5</ecNumber>
    </recommendedName>
</protein>
<dbReference type="EMBL" id="QYUM01000003">
    <property type="protein sequence ID" value="RJF91547.1"/>
    <property type="molecule type" value="Genomic_DNA"/>
</dbReference>
<dbReference type="Gene3D" id="1.20.59.10">
    <property type="entry name" value="Chorismate mutase"/>
    <property type="match status" value="1"/>
</dbReference>
<proteinExistence type="predicted"/>
<evidence type="ECO:0000313" key="4">
    <source>
        <dbReference type="EMBL" id="RJF91547.1"/>
    </source>
</evidence>
<keyword evidence="5" id="KW-1185">Reference proteome</keyword>
<dbReference type="Proteomes" id="UP000286100">
    <property type="component" value="Unassembled WGS sequence"/>
</dbReference>
<sequence>MMEVRAGVDSIDRELSRLLGERFRFMEAAARIKPERNMVRDEARKAEVIANARANAAINGFPAEVAGDLWEVLVEASIAYELDVFDQR</sequence>
<dbReference type="InterPro" id="IPR036979">
    <property type="entry name" value="CM_dom_sf"/>
</dbReference>
<dbReference type="InterPro" id="IPR036263">
    <property type="entry name" value="Chorismate_II_sf"/>
</dbReference>
<dbReference type="AlphaFoldDB" id="A0A418WNI0"/>
<reference evidence="4 5" key="1">
    <citation type="submission" date="2018-09" db="EMBL/GenBank/DDBJ databases">
        <authorList>
            <person name="Zhu H."/>
        </authorList>
    </citation>
    <scope>NUCLEOTIDE SEQUENCE [LARGE SCALE GENOMIC DNA]</scope>
    <source>
        <strain evidence="4 5">K2R01-6</strain>
    </source>
</reference>
<dbReference type="OrthoDB" id="514491at2"/>
<evidence type="ECO:0000313" key="5">
    <source>
        <dbReference type="Proteomes" id="UP000286100"/>
    </source>
</evidence>
<evidence type="ECO:0000256" key="1">
    <source>
        <dbReference type="ARBA" id="ARBA00012404"/>
    </source>
</evidence>
<accession>A0A418WNI0</accession>
<comment type="caution">
    <text evidence="4">The sequence shown here is derived from an EMBL/GenBank/DDBJ whole genome shotgun (WGS) entry which is preliminary data.</text>
</comment>
<dbReference type="SUPFAM" id="SSF48600">
    <property type="entry name" value="Chorismate mutase II"/>
    <property type="match status" value="1"/>
</dbReference>
<dbReference type="PROSITE" id="PS51168">
    <property type="entry name" value="CHORISMATE_MUT_2"/>
    <property type="match status" value="1"/>
</dbReference>
<organism evidence="4 5">
    <name type="scientific">Sphingomonas cavernae</name>
    <dbReference type="NCBI Taxonomy" id="2320861"/>
    <lineage>
        <taxon>Bacteria</taxon>
        <taxon>Pseudomonadati</taxon>
        <taxon>Pseudomonadota</taxon>
        <taxon>Alphaproteobacteria</taxon>
        <taxon>Sphingomonadales</taxon>
        <taxon>Sphingomonadaceae</taxon>
        <taxon>Sphingomonas</taxon>
    </lineage>
</organism>
<dbReference type="GO" id="GO:0009697">
    <property type="term" value="P:salicylic acid biosynthetic process"/>
    <property type="evidence" value="ECO:0007669"/>
    <property type="project" value="TreeGrafter"/>
</dbReference>
<dbReference type="GO" id="GO:0004106">
    <property type="term" value="F:chorismate mutase activity"/>
    <property type="evidence" value="ECO:0007669"/>
    <property type="project" value="UniProtKB-EC"/>
</dbReference>
<dbReference type="InterPro" id="IPR002701">
    <property type="entry name" value="CM_II_prokaryot"/>
</dbReference>
<dbReference type="PANTHER" id="PTHR38041">
    <property type="entry name" value="CHORISMATE MUTASE"/>
    <property type="match status" value="1"/>
</dbReference>
<evidence type="ECO:0000259" key="3">
    <source>
        <dbReference type="PROSITE" id="PS51168"/>
    </source>
</evidence>
<dbReference type="SMART" id="SM00830">
    <property type="entry name" value="CM_2"/>
    <property type="match status" value="1"/>
</dbReference>
<dbReference type="InterPro" id="IPR051331">
    <property type="entry name" value="Chorismate_mutase-related"/>
</dbReference>
<gene>
    <name evidence="4" type="ORF">D3876_12025</name>
</gene>
<dbReference type="Pfam" id="PF01817">
    <property type="entry name" value="CM_2"/>
    <property type="match status" value="1"/>
</dbReference>
<name>A0A418WNI0_9SPHN</name>
<dbReference type="EC" id="5.4.99.5" evidence="1"/>
<evidence type="ECO:0000256" key="2">
    <source>
        <dbReference type="ARBA" id="ARBA00023235"/>
    </source>
</evidence>
<dbReference type="PANTHER" id="PTHR38041:SF1">
    <property type="entry name" value="CHORISMATE MUTASE"/>
    <property type="match status" value="1"/>
</dbReference>